<reference evidence="2 3" key="1">
    <citation type="journal article" date="2018" name="Evol. Lett.">
        <title>Horizontal gene cluster transfer increased hallucinogenic mushroom diversity.</title>
        <authorList>
            <person name="Reynolds H.T."/>
            <person name="Vijayakumar V."/>
            <person name="Gluck-Thaler E."/>
            <person name="Korotkin H.B."/>
            <person name="Matheny P.B."/>
            <person name="Slot J.C."/>
        </authorList>
    </citation>
    <scope>NUCLEOTIDE SEQUENCE [LARGE SCALE GENOMIC DNA]</scope>
    <source>
        <strain evidence="2 3">2631</strain>
    </source>
</reference>
<evidence type="ECO:0000313" key="2">
    <source>
        <dbReference type="EMBL" id="PPQ86201.1"/>
    </source>
</evidence>
<name>A0A409X643_PSICY</name>
<accession>A0A409X643</accession>
<comment type="caution">
    <text evidence="2">The sequence shown here is derived from an EMBL/GenBank/DDBJ whole genome shotgun (WGS) entry which is preliminary data.</text>
</comment>
<dbReference type="Pfam" id="PF20415">
    <property type="entry name" value="DUF6699"/>
    <property type="match status" value="1"/>
</dbReference>
<evidence type="ECO:0000313" key="3">
    <source>
        <dbReference type="Proteomes" id="UP000283269"/>
    </source>
</evidence>
<keyword evidence="3" id="KW-1185">Reference proteome</keyword>
<dbReference type="InParanoid" id="A0A409X643"/>
<sequence>MPSQHPKQVRFLDDSVPRSWSPPVVPDSFNRIYHSSPRFNETIPHFTGTNWSPGSLSDVDFISSVPTHSHALPMPHISTTSLSNNPRRLLPQVCLETGILSWNILDDPLGMPDNTRHTRPLASTYTLAQPATDPPVSFMRITSPHLPWSIKVYASTDGTKRYITVQDFLVSIYYSLRENITAHEFDQLPSENDKMRVRRAYESRYRRLREIDPAAYEMERQGGVKRVDFLIGRLHFDGIELVDHMLNEWRLIIS</sequence>
<organism evidence="2 3">
    <name type="scientific">Psilocybe cyanescens</name>
    <dbReference type="NCBI Taxonomy" id="93625"/>
    <lineage>
        <taxon>Eukaryota</taxon>
        <taxon>Fungi</taxon>
        <taxon>Dikarya</taxon>
        <taxon>Basidiomycota</taxon>
        <taxon>Agaricomycotina</taxon>
        <taxon>Agaricomycetes</taxon>
        <taxon>Agaricomycetidae</taxon>
        <taxon>Agaricales</taxon>
        <taxon>Agaricineae</taxon>
        <taxon>Strophariaceae</taxon>
        <taxon>Psilocybe</taxon>
    </lineage>
</organism>
<gene>
    <name evidence="2" type="ORF">CVT25_006908</name>
</gene>
<proteinExistence type="predicted"/>
<protein>
    <recommendedName>
        <fullName evidence="1">DUF6699 domain-containing protein</fullName>
    </recommendedName>
</protein>
<dbReference type="InterPro" id="IPR046522">
    <property type="entry name" value="DUF6699"/>
</dbReference>
<dbReference type="EMBL" id="NHYD01002537">
    <property type="protein sequence ID" value="PPQ86201.1"/>
    <property type="molecule type" value="Genomic_DNA"/>
</dbReference>
<evidence type="ECO:0000259" key="1">
    <source>
        <dbReference type="Pfam" id="PF20415"/>
    </source>
</evidence>
<feature type="domain" description="DUF6699" evidence="1">
    <location>
        <begin position="100"/>
        <end position="240"/>
    </location>
</feature>
<dbReference type="Proteomes" id="UP000283269">
    <property type="component" value="Unassembled WGS sequence"/>
</dbReference>
<dbReference type="AlphaFoldDB" id="A0A409X643"/>
<dbReference type="OrthoDB" id="2783256at2759"/>
<dbReference type="STRING" id="93625.A0A409X643"/>